<keyword evidence="1" id="KW-0812">Transmembrane</keyword>
<dbReference type="InterPro" id="IPR025363">
    <property type="entry name" value="DUF4267"/>
</dbReference>
<accession>A0ABS4AEB9</accession>
<feature type="transmembrane region" description="Helical" evidence="1">
    <location>
        <begin position="82"/>
        <end position="105"/>
    </location>
</feature>
<dbReference type="Pfam" id="PF14087">
    <property type="entry name" value="DUF4267"/>
    <property type="match status" value="1"/>
</dbReference>
<keyword evidence="1" id="KW-0472">Membrane</keyword>
<feature type="transmembrane region" description="Helical" evidence="1">
    <location>
        <begin position="12"/>
        <end position="34"/>
    </location>
</feature>
<dbReference type="Proteomes" id="UP000681594">
    <property type="component" value="Unassembled WGS sequence"/>
</dbReference>
<keyword evidence="1" id="KW-1133">Transmembrane helix</keyword>
<reference evidence="2 3" key="1">
    <citation type="submission" date="2021-03" db="EMBL/GenBank/DDBJ databases">
        <authorList>
            <person name="So Y."/>
        </authorList>
    </citation>
    <scope>NUCLEOTIDE SEQUENCE [LARGE SCALE GENOMIC DNA]</scope>
    <source>
        <strain evidence="2 3">SSH11</strain>
    </source>
</reference>
<gene>
    <name evidence="2" type="ORF">J8J14_11250</name>
</gene>
<name>A0ABS4AEB9_9PROT</name>
<feature type="transmembrane region" description="Helical" evidence="1">
    <location>
        <begin position="54"/>
        <end position="75"/>
    </location>
</feature>
<organism evidence="2 3">
    <name type="scientific">Pararoseomonas baculiformis</name>
    <dbReference type="NCBI Taxonomy" id="2820812"/>
    <lineage>
        <taxon>Bacteria</taxon>
        <taxon>Pseudomonadati</taxon>
        <taxon>Pseudomonadota</taxon>
        <taxon>Alphaproteobacteria</taxon>
        <taxon>Acetobacterales</taxon>
        <taxon>Acetobacteraceae</taxon>
        <taxon>Pararoseomonas</taxon>
    </lineage>
</organism>
<evidence type="ECO:0000313" key="2">
    <source>
        <dbReference type="EMBL" id="MBP0445356.1"/>
    </source>
</evidence>
<dbReference type="RefSeq" id="WP_209379605.1">
    <property type="nucleotide sequence ID" value="NZ_JAGIZB010000009.1"/>
</dbReference>
<feature type="transmembrane region" description="Helical" evidence="1">
    <location>
        <begin position="111"/>
        <end position="129"/>
    </location>
</feature>
<evidence type="ECO:0000256" key="1">
    <source>
        <dbReference type="SAM" id="Phobius"/>
    </source>
</evidence>
<evidence type="ECO:0000313" key="3">
    <source>
        <dbReference type="Proteomes" id="UP000681594"/>
    </source>
</evidence>
<protein>
    <submittedName>
        <fullName evidence="2">DUF4267 domain-containing protein</fullName>
    </submittedName>
</protein>
<sequence length="136" mass="14016">MPDRQGAQAWNGWSWFAVSPGLALAALGILIVAAPRMGAALFGLPAPEGEAIGYLHALGIRDIAFGGYVLALAALSGRRAAGIVLAVTVLIPVSDMVLLVAMRGLSSPLHLLLHGASGVYIGTGALILLRQAARRR</sequence>
<dbReference type="EMBL" id="JAGIZB010000009">
    <property type="protein sequence ID" value="MBP0445356.1"/>
    <property type="molecule type" value="Genomic_DNA"/>
</dbReference>
<keyword evidence="3" id="KW-1185">Reference proteome</keyword>
<proteinExistence type="predicted"/>
<comment type="caution">
    <text evidence="2">The sequence shown here is derived from an EMBL/GenBank/DDBJ whole genome shotgun (WGS) entry which is preliminary data.</text>
</comment>